<feature type="region of interest" description="Disordered" evidence="1">
    <location>
        <begin position="1"/>
        <end position="179"/>
    </location>
</feature>
<feature type="compositionally biased region" description="Basic and acidic residues" evidence="1">
    <location>
        <begin position="441"/>
        <end position="480"/>
    </location>
</feature>
<feature type="compositionally biased region" description="Low complexity" evidence="1">
    <location>
        <begin position="42"/>
        <end position="52"/>
    </location>
</feature>
<name>A0A0L0US79_9BASI</name>
<accession>A0A0L0US79</accession>
<reference evidence="3" key="1">
    <citation type="submission" date="2014-03" db="EMBL/GenBank/DDBJ databases">
        <title>The Genome Sequence of Puccinia striiformis f. sp. tritici PST-78.</title>
        <authorList>
            <consortium name="The Broad Institute Genome Sequencing Platform"/>
            <person name="Cuomo C."/>
            <person name="Hulbert S."/>
            <person name="Chen X."/>
            <person name="Walker B."/>
            <person name="Young S.K."/>
            <person name="Zeng Q."/>
            <person name="Gargeya S."/>
            <person name="Fitzgerald M."/>
            <person name="Haas B."/>
            <person name="Abouelleil A."/>
            <person name="Alvarado L."/>
            <person name="Arachchi H.M."/>
            <person name="Berlin A.M."/>
            <person name="Chapman S.B."/>
            <person name="Goldberg J."/>
            <person name="Griggs A."/>
            <person name="Gujja S."/>
            <person name="Hansen M."/>
            <person name="Howarth C."/>
            <person name="Imamovic A."/>
            <person name="Larimer J."/>
            <person name="McCowan C."/>
            <person name="Montmayeur A."/>
            <person name="Murphy C."/>
            <person name="Neiman D."/>
            <person name="Pearson M."/>
            <person name="Priest M."/>
            <person name="Roberts A."/>
            <person name="Saif S."/>
            <person name="Shea T."/>
            <person name="Sisk P."/>
            <person name="Sykes S."/>
            <person name="Wortman J."/>
            <person name="Nusbaum C."/>
            <person name="Birren B."/>
        </authorList>
    </citation>
    <scope>NUCLEOTIDE SEQUENCE [LARGE SCALE GENOMIC DNA]</scope>
    <source>
        <strain evidence="3">race PST-78</strain>
    </source>
</reference>
<comment type="caution">
    <text evidence="2">The sequence shown here is derived from an EMBL/GenBank/DDBJ whole genome shotgun (WGS) entry which is preliminary data.</text>
</comment>
<gene>
    <name evidence="2" type="ORF">PSTG_16760</name>
</gene>
<feature type="region of interest" description="Disordered" evidence="1">
    <location>
        <begin position="441"/>
        <end position="481"/>
    </location>
</feature>
<dbReference type="EMBL" id="AJIL01000299">
    <property type="protein sequence ID" value="KNE89766.1"/>
    <property type="molecule type" value="Genomic_DNA"/>
</dbReference>
<proteinExistence type="predicted"/>
<dbReference type="OrthoDB" id="2497777at2759"/>
<feature type="compositionally biased region" description="Polar residues" evidence="1">
    <location>
        <begin position="60"/>
        <end position="69"/>
    </location>
</feature>
<organism evidence="2 3">
    <name type="scientific">Puccinia striiformis f. sp. tritici PST-78</name>
    <dbReference type="NCBI Taxonomy" id="1165861"/>
    <lineage>
        <taxon>Eukaryota</taxon>
        <taxon>Fungi</taxon>
        <taxon>Dikarya</taxon>
        <taxon>Basidiomycota</taxon>
        <taxon>Pucciniomycotina</taxon>
        <taxon>Pucciniomycetes</taxon>
        <taxon>Pucciniales</taxon>
        <taxon>Pucciniaceae</taxon>
        <taxon>Puccinia</taxon>
    </lineage>
</organism>
<feature type="compositionally biased region" description="Polar residues" evidence="1">
    <location>
        <begin position="123"/>
        <end position="146"/>
    </location>
</feature>
<feature type="compositionally biased region" description="Basic and acidic residues" evidence="1">
    <location>
        <begin position="153"/>
        <end position="179"/>
    </location>
</feature>
<keyword evidence="3" id="KW-1185">Reference proteome</keyword>
<evidence type="ECO:0000256" key="1">
    <source>
        <dbReference type="SAM" id="MobiDB-lite"/>
    </source>
</evidence>
<sequence length="514" mass="58278">MPAPTKPPTSVKHNDPEQLMPHAQLPLRNPGLEKPTGAAKRSYVSTTGSSSSAKAEVPGTCNTARTSATEARELVDVKPSLHQARTTKTARCPPAVSNAVKADQRPAASASLSSIKFKKNAPPANQNENGTTKSGLTSLLPANQNKDGAVSKNEAESKVENRAIQIKHDKKEPETKNDKELVQFSREQSIIWEKAAEADRVGDKEAATALYKRFRELDSTRIRPKRPSPEAQPGTTVQEVIRPTIESTISFEKTTDPEKTLPPFFDNKMKTLRSPLPLTIFNPRWQKEALAYELKRRALDHDEVNSIEVENEGLFYYGYPYPDEILQDVCSWTRNHRYFHATLRDVYKFKTFAEWMLKHKANADQILEDHGFMVALRYDIHVRANVFNHRVIVGGKECVADVSVLREDIKKEAYNRSSEFKELGYQDNPYLRGEARFDFSPHTGGRERQDHRVSQIHDQKATDDNRFRKSTAHENQDKVVRNPRYFGNSYIPNFVYERNRNNNYRVAGGSASNV</sequence>
<dbReference type="Proteomes" id="UP000054564">
    <property type="component" value="Unassembled WGS sequence"/>
</dbReference>
<dbReference type="AlphaFoldDB" id="A0A0L0US79"/>
<protein>
    <submittedName>
        <fullName evidence="2">Uncharacterized protein</fullName>
    </submittedName>
</protein>
<evidence type="ECO:0000313" key="3">
    <source>
        <dbReference type="Proteomes" id="UP000054564"/>
    </source>
</evidence>
<evidence type="ECO:0000313" key="2">
    <source>
        <dbReference type="EMBL" id="KNE89766.1"/>
    </source>
</evidence>